<name>A0ABV0J3A8_9CYAN</name>
<dbReference type="Pfam" id="PF03321">
    <property type="entry name" value="GH3"/>
    <property type="match status" value="1"/>
</dbReference>
<dbReference type="Proteomes" id="UP001464891">
    <property type="component" value="Unassembled WGS sequence"/>
</dbReference>
<reference evidence="3 4" key="1">
    <citation type="submission" date="2022-04" db="EMBL/GenBank/DDBJ databases">
        <title>Positive selection, recombination, and allopatry shape intraspecific diversity of widespread and dominant cyanobacteria.</title>
        <authorList>
            <person name="Wei J."/>
            <person name="Shu W."/>
            <person name="Hu C."/>
        </authorList>
    </citation>
    <scope>NUCLEOTIDE SEQUENCE [LARGE SCALE GENOMIC DNA]</scope>
    <source>
        <strain evidence="3 4">GB2-A4</strain>
    </source>
</reference>
<evidence type="ECO:0000313" key="4">
    <source>
        <dbReference type="Proteomes" id="UP001464891"/>
    </source>
</evidence>
<feature type="domain" description="GH3 C-terminal" evidence="2">
    <location>
        <begin position="429"/>
        <end position="541"/>
    </location>
</feature>
<sequence length="564" mass="63975">MSILLPILATVSRQVKNSFVKKTRRTLAVQEQFLKELLVAYQDTALGREYGLGDIKTIDQFRDRVPVLPYSSYELYTERIAQGEQNVLTPDPVVYLNLTSGSTGQKKLIPVTKRFQNSLRQANLTSIGFLSDALRDRGSQFGKLLATNSVQLLGRTPGGIEYGPASVGVLRMGKFLYEQLFAHPYETLLPDDSLTRHYLCLLFALCQPEMRGLGANFPMLVLRICNYLEQYAEELIHDLDQGTIAPWLKLAPDVRTKLERQWSANPSRAAQLREVWKSEGRLIPRLVWPQLSYVATARGGTSDFYFERFPQYFGDTPGYGAVYASAEGTFSIYPELGQDGSILAIESGFFEFIPEDQWEAEQPQTLLAPEVRVGDRYRILMTNYSGFYRYDIGDVVEVTGFYEQSPLIVFRHRRGGLLSSTTEKTTEFHVTQVMQSLQQEFGLPLEDFCVTLAEDVIPAHYLVNIELLPGQALDNPSAFLHRFDQKLKEIHTSYEVKRRDAVPAPRLRILASGSFAIVRQRQLKKGVPDSQLKFPHISEDRSFLAGLTVDQEIRLPEVANRESY</sequence>
<gene>
    <name evidence="3" type="ORF">NC998_04050</name>
</gene>
<organism evidence="3 4">
    <name type="scientific">Trichocoleus desertorum GB2-A4</name>
    <dbReference type="NCBI Taxonomy" id="2933944"/>
    <lineage>
        <taxon>Bacteria</taxon>
        <taxon>Bacillati</taxon>
        <taxon>Cyanobacteriota</taxon>
        <taxon>Cyanophyceae</taxon>
        <taxon>Leptolyngbyales</taxon>
        <taxon>Trichocoleusaceae</taxon>
        <taxon>Trichocoleus</taxon>
    </lineage>
</organism>
<dbReference type="Pfam" id="PF23571">
    <property type="entry name" value="GH3_M"/>
    <property type="match status" value="1"/>
</dbReference>
<protein>
    <submittedName>
        <fullName evidence="3">GH3 auxin-responsive promoter family protein</fullName>
    </submittedName>
</protein>
<dbReference type="PANTHER" id="PTHR31901:SF9">
    <property type="entry name" value="GH3 DOMAIN-CONTAINING PROTEIN"/>
    <property type="match status" value="1"/>
</dbReference>
<dbReference type="Pfam" id="PF23572">
    <property type="entry name" value="GH3_C"/>
    <property type="match status" value="1"/>
</dbReference>
<dbReference type="InterPro" id="IPR055377">
    <property type="entry name" value="GH3_M"/>
</dbReference>
<comment type="caution">
    <text evidence="3">The sequence shown here is derived from an EMBL/GenBank/DDBJ whole genome shotgun (WGS) entry which is preliminary data.</text>
</comment>
<dbReference type="EMBL" id="JAMPKM010000002">
    <property type="protein sequence ID" value="MEP0816265.1"/>
    <property type="molecule type" value="Genomic_DNA"/>
</dbReference>
<feature type="domain" description="GH3 middle" evidence="1">
    <location>
        <begin position="342"/>
        <end position="413"/>
    </location>
</feature>
<dbReference type="PANTHER" id="PTHR31901">
    <property type="entry name" value="GH3 DOMAIN-CONTAINING PROTEIN"/>
    <property type="match status" value="1"/>
</dbReference>
<keyword evidence="4" id="KW-1185">Reference proteome</keyword>
<accession>A0ABV0J3A8</accession>
<dbReference type="InterPro" id="IPR055378">
    <property type="entry name" value="GH3_C"/>
</dbReference>
<dbReference type="RefSeq" id="WP_190433527.1">
    <property type="nucleotide sequence ID" value="NZ_JAMPKM010000002.1"/>
</dbReference>
<evidence type="ECO:0000313" key="3">
    <source>
        <dbReference type="EMBL" id="MEP0816265.1"/>
    </source>
</evidence>
<evidence type="ECO:0000259" key="2">
    <source>
        <dbReference type="Pfam" id="PF23572"/>
    </source>
</evidence>
<evidence type="ECO:0000259" key="1">
    <source>
        <dbReference type="Pfam" id="PF23571"/>
    </source>
</evidence>
<proteinExistence type="predicted"/>
<dbReference type="InterPro" id="IPR004993">
    <property type="entry name" value="GH3"/>
</dbReference>